<reference evidence="2" key="1">
    <citation type="submission" date="2016-10" db="EMBL/GenBank/DDBJ databases">
        <authorList>
            <person name="Benchimol M."/>
            <person name="Almeida L.G."/>
            <person name="Vasconcelos A.T."/>
            <person name="Perreira-Neves A."/>
            <person name="Rosa I.A."/>
            <person name="Tasca T."/>
            <person name="Bogo M.R."/>
            <person name="de Souza W."/>
        </authorList>
    </citation>
    <scope>NUCLEOTIDE SEQUENCE [LARGE SCALE GENOMIC DNA]</scope>
    <source>
        <strain evidence="2">K</strain>
    </source>
</reference>
<feature type="transmembrane region" description="Helical" evidence="1">
    <location>
        <begin position="407"/>
        <end position="426"/>
    </location>
</feature>
<protein>
    <submittedName>
        <fullName evidence="2">Uncharacterized protein</fullName>
    </submittedName>
</protein>
<dbReference type="VEuPathDB" id="TrichDB:TRFO_29628"/>
<accession>A0A1J4JVM7</accession>
<keyword evidence="3" id="KW-1185">Reference proteome</keyword>
<evidence type="ECO:0000313" key="2">
    <source>
        <dbReference type="EMBL" id="OHT03067.1"/>
    </source>
</evidence>
<dbReference type="AlphaFoldDB" id="A0A1J4JVM7"/>
<comment type="caution">
    <text evidence="2">The sequence shown here is derived from an EMBL/GenBank/DDBJ whole genome shotgun (WGS) entry which is preliminary data.</text>
</comment>
<gene>
    <name evidence="2" type="ORF">TRFO_29628</name>
</gene>
<proteinExistence type="predicted"/>
<organism evidence="2 3">
    <name type="scientific">Tritrichomonas foetus</name>
    <dbReference type="NCBI Taxonomy" id="1144522"/>
    <lineage>
        <taxon>Eukaryota</taxon>
        <taxon>Metamonada</taxon>
        <taxon>Parabasalia</taxon>
        <taxon>Tritrichomonadida</taxon>
        <taxon>Tritrichomonadidae</taxon>
        <taxon>Tritrichomonas</taxon>
    </lineage>
</organism>
<keyword evidence="1" id="KW-0472">Membrane</keyword>
<sequence>MNLTILALTTCSLQISVPVLKIPVTNYFSNLKVQKIIPNFYYNVNSQSHIFFTNSKFSQTLSRPIHVDSDPSAYNYPLSFSGLNSRFEYQNLNDSLIIKYSIFINCNDDSADQSNVDGGGAISIQLRKGTCISDSFFHSCKSRSCGGAIAIRSPSVDIVRCCFTKCSCFMKGSAICRLRMTIPYIKMHSNTALSEITIFQCPEGSSNNNFKSELISSTKNNFQTVKHINTKRYKHTKNDDHENYGNIFLIENFQEIINFNSSSNGESSTSFSGPVLTGDETSILFMTMAHNFGKHCLYIRNIKDCSIQQSNFVGNKLSHFLTVFEYSTSTLINDCFINNQGDLFKIVNSSNILMRCVSDVTLVNEKQEIILQGNPLAPTIPIQHLDTYKCENMAFLKSPTITFSSGVIGNIVLILMSAVIFLILFYKC</sequence>
<keyword evidence="1" id="KW-0812">Transmembrane</keyword>
<name>A0A1J4JVM7_9EUKA</name>
<keyword evidence="1" id="KW-1133">Transmembrane helix</keyword>
<evidence type="ECO:0000313" key="3">
    <source>
        <dbReference type="Proteomes" id="UP000179807"/>
    </source>
</evidence>
<dbReference type="EMBL" id="MLAK01000841">
    <property type="protein sequence ID" value="OHT03067.1"/>
    <property type="molecule type" value="Genomic_DNA"/>
</dbReference>
<dbReference type="RefSeq" id="XP_068356203.1">
    <property type="nucleotide sequence ID" value="XM_068506887.1"/>
</dbReference>
<dbReference type="Proteomes" id="UP000179807">
    <property type="component" value="Unassembled WGS sequence"/>
</dbReference>
<dbReference type="GeneID" id="94841591"/>
<evidence type="ECO:0000256" key="1">
    <source>
        <dbReference type="SAM" id="Phobius"/>
    </source>
</evidence>